<dbReference type="Pfam" id="PF24883">
    <property type="entry name" value="NPHP3_N"/>
    <property type="match status" value="1"/>
</dbReference>
<dbReference type="Pfam" id="PF01048">
    <property type="entry name" value="PNP_UDP_1"/>
    <property type="match status" value="1"/>
</dbReference>
<proteinExistence type="predicted"/>
<comment type="caution">
    <text evidence="7">The sequence shown here is derived from an EMBL/GenBank/DDBJ whole genome shotgun (WGS) entry which is preliminary data.</text>
</comment>
<dbReference type="InterPro" id="IPR036770">
    <property type="entry name" value="Ankyrin_rpt-contain_sf"/>
</dbReference>
<dbReference type="InterPro" id="IPR035994">
    <property type="entry name" value="Nucleoside_phosphorylase_sf"/>
</dbReference>
<dbReference type="Gene3D" id="3.40.50.300">
    <property type="entry name" value="P-loop containing nucleotide triphosphate hydrolases"/>
    <property type="match status" value="1"/>
</dbReference>
<feature type="domain" description="GPI inositol-deacylase winged helix" evidence="4">
    <location>
        <begin position="667"/>
        <end position="749"/>
    </location>
</feature>
<dbReference type="SMART" id="SM00248">
    <property type="entry name" value="ANK"/>
    <property type="match status" value="10"/>
</dbReference>
<dbReference type="InterPro" id="IPR056884">
    <property type="entry name" value="NPHP3-like_N"/>
</dbReference>
<dbReference type="Pfam" id="PF23239">
    <property type="entry name" value="DUF7069"/>
    <property type="match status" value="1"/>
</dbReference>
<dbReference type="InterPro" id="IPR000845">
    <property type="entry name" value="Nucleoside_phosphorylase_d"/>
</dbReference>
<evidence type="ECO:0000313" key="8">
    <source>
        <dbReference type="Proteomes" id="UP001251528"/>
    </source>
</evidence>
<dbReference type="PANTHER" id="PTHR46082:SF11">
    <property type="entry name" value="AAA+ ATPASE DOMAIN-CONTAINING PROTEIN-RELATED"/>
    <property type="match status" value="1"/>
</dbReference>
<feature type="domain" description="Nephrocystin 3-like N-terminal" evidence="6">
    <location>
        <begin position="380"/>
        <end position="542"/>
    </location>
</feature>
<feature type="repeat" description="ANK" evidence="2">
    <location>
        <begin position="1018"/>
        <end position="1050"/>
    </location>
</feature>
<dbReference type="PANTHER" id="PTHR46082">
    <property type="entry name" value="ATP/GTP-BINDING PROTEIN-RELATED"/>
    <property type="match status" value="1"/>
</dbReference>
<gene>
    <name evidence="7" type="ORF">QQS21_005376</name>
</gene>
<protein>
    <recommendedName>
        <fullName evidence="9">Nucleoside phosphorylase domain-containing protein</fullName>
    </recommendedName>
</protein>
<organism evidence="7 8">
    <name type="scientific">Conoideocrella luteorostrata</name>
    <dbReference type="NCBI Taxonomy" id="1105319"/>
    <lineage>
        <taxon>Eukaryota</taxon>
        <taxon>Fungi</taxon>
        <taxon>Dikarya</taxon>
        <taxon>Ascomycota</taxon>
        <taxon>Pezizomycotina</taxon>
        <taxon>Sordariomycetes</taxon>
        <taxon>Hypocreomycetidae</taxon>
        <taxon>Hypocreales</taxon>
        <taxon>Clavicipitaceae</taxon>
        <taxon>Conoideocrella</taxon>
    </lineage>
</organism>
<dbReference type="SUPFAM" id="SSF53167">
    <property type="entry name" value="Purine and uridine phosphorylases"/>
    <property type="match status" value="1"/>
</dbReference>
<accession>A0AAJ0CS31</accession>
<evidence type="ECO:0000259" key="6">
    <source>
        <dbReference type="Pfam" id="PF24883"/>
    </source>
</evidence>
<reference evidence="7" key="1">
    <citation type="submission" date="2023-06" db="EMBL/GenBank/DDBJ databases">
        <title>Conoideocrella luteorostrata (Hypocreales: Clavicipitaceae), a potential biocontrol fungus for elongate hemlock scale in United States Christmas tree production areas.</title>
        <authorList>
            <person name="Barrett H."/>
            <person name="Lovett B."/>
            <person name="Macias A.M."/>
            <person name="Stajich J.E."/>
            <person name="Kasson M.T."/>
        </authorList>
    </citation>
    <scope>NUCLEOTIDE SEQUENCE</scope>
    <source>
        <strain evidence="7">ARSEF 14590</strain>
    </source>
</reference>
<dbReference type="PROSITE" id="PS50297">
    <property type="entry name" value="ANK_REP_REGION"/>
    <property type="match status" value="7"/>
</dbReference>
<evidence type="ECO:0000259" key="5">
    <source>
        <dbReference type="Pfam" id="PF23239"/>
    </source>
</evidence>
<dbReference type="GO" id="GO:0009116">
    <property type="term" value="P:nucleoside metabolic process"/>
    <property type="evidence" value="ECO:0007669"/>
    <property type="project" value="InterPro"/>
</dbReference>
<evidence type="ECO:0000259" key="3">
    <source>
        <dbReference type="Pfam" id="PF01048"/>
    </source>
</evidence>
<dbReference type="SUPFAM" id="SSF48403">
    <property type="entry name" value="Ankyrin repeat"/>
    <property type="match status" value="1"/>
</dbReference>
<dbReference type="Gene3D" id="3.40.50.1580">
    <property type="entry name" value="Nucleoside phosphorylase domain"/>
    <property type="match status" value="1"/>
</dbReference>
<feature type="repeat" description="ANK" evidence="2">
    <location>
        <begin position="984"/>
        <end position="1016"/>
    </location>
</feature>
<dbReference type="Proteomes" id="UP001251528">
    <property type="component" value="Unassembled WGS sequence"/>
</dbReference>
<dbReference type="Pfam" id="PF22939">
    <property type="entry name" value="WHD_GPIID"/>
    <property type="match status" value="1"/>
</dbReference>
<dbReference type="EMBL" id="JASWJB010000088">
    <property type="protein sequence ID" value="KAK2599185.1"/>
    <property type="molecule type" value="Genomic_DNA"/>
</dbReference>
<name>A0AAJ0CS31_9HYPO</name>
<feature type="domain" description="DUF7069" evidence="5">
    <location>
        <begin position="572"/>
        <end position="635"/>
    </location>
</feature>
<dbReference type="InterPro" id="IPR054471">
    <property type="entry name" value="GPIID_WHD"/>
</dbReference>
<evidence type="ECO:0000256" key="2">
    <source>
        <dbReference type="PROSITE-ProRule" id="PRU00023"/>
    </source>
</evidence>
<dbReference type="PRINTS" id="PR01415">
    <property type="entry name" value="ANKYRIN"/>
</dbReference>
<feature type="repeat" description="ANK" evidence="2">
    <location>
        <begin position="950"/>
        <end position="982"/>
    </location>
</feature>
<evidence type="ECO:0000259" key="4">
    <source>
        <dbReference type="Pfam" id="PF22939"/>
    </source>
</evidence>
<evidence type="ECO:0000313" key="7">
    <source>
        <dbReference type="EMBL" id="KAK2599185.1"/>
    </source>
</evidence>
<feature type="repeat" description="ANK" evidence="2">
    <location>
        <begin position="883"/>
        <end position="915"/>
    </location>
</feature>
<sequence>MPVVPAALANPPELSLSNDEYTVGWICSIRAEGVAARAFLDAMHSQPKHLSPHDNNSYILGQVGKHNVVIAVMPDGEYGIAAAACAATNMLSSFPNIRFGLLVGTGGGAPSLKHDIRLGDVVVSIPREGKGGVLQYDFGKTIQGKKFYETAFLNQPPRILLAAINSLRAHHEAQGHRLEDAIGNALKNTPNLQRSYSLPDRSSDRLYQSGFVHPNNDSGCAAACGDDHTKLIRRSARAQKGLLVHYGLIASANQVMKDAVVRDKLASEKEVLCFEMEAAGVMNCLPCLVVRGICDYSDSHKNKEWQGYAAMAAAAYAKDLLPQIAPQTVRQRQLTTHEVAFDRERSSEDEQCLQLFRLTDTSKDTTYESYKDQVEERVRGTCQWFLNHDHFQKWLNQDSGPLLVSADPGCGKSVLAKYLIDTFLPRSATICYFFFKDRDQNTVRQALCALLHQLFCRKPSLIRHAIEEYRKNGKALIGSPRSLWTVLGKAVQDPQAGTIILVLDALDECAELECENLVRNVKSQFSSNESHHSKLKYILTTRPYARIISNFQDLRHSFPNIRIPGEEESDIISTEVNLVIADQTDKLGLSQPVRDLLIEKFLEIRHRTYLWVHLVFDYLKKEGFKKTSRGVEATFATLPASVHQAYEQILNKPDGKDEEHNMNRRLAVRKILSIILAASRPLTVSEMNVAANVDGTVQSFKDIDLEEDEDFELRIRSWCGLFISVHHGKIYFLHQTAREFLLKELSPSSSAVLSSEPRWHKSITARQAHTVLAEVCVYYLSLLNYDHPINKGAFLDYSAEAWVAHFRDAHIPTGAAIVPFARRLYDLESKSFLTWCKIYRKSRYFPRDPNFSVLLLASYFGHFAIVECLLENGADIEAKDNTSGRTPLHLAARNGHEAVVKLLIDKGSNVHAMDDNDGTPLWTAADMGHEAIVELLLDSGADIEVRDSVYGYTPLCIAVVMTHEAIVELLLNKGADIEAKRSKHSQTPLWIASARGHRAIVQLFLRKGADIEAKDSEYSYTPLCIAALMEHEAIVELLLDKGADVEAKDSEFSFTPLYIAAAIGHEAIVKLLLDKGADIKAKDAYGQSPLWVASLSGHDAVVRLLLSKQSLETRSKDSVLGLTPLCCAAMNGHDSVVRMLLACDNTVDASTDSFGRTPLSIAVAKRHGVVVSTLLELSCVSPLSEDIFGLSPLSLSEMKGYGDIRSMLLKKVREMGFTVPATQGPIRIAKPKASSICCTFCMLDILEEQAHYRCTSCAWGDEDFIKCQDCEARDLKCWDVSHVWLKEEFSQSSN</sequence>
<dbReference type="PROSITE" id="PS50088">
    <property type="entry name" value="ANK_REPEAT"/>
    <property type="match status" value="8"/>
</dbReference>
<feature type="domain" description="Nucleoside phosphorylase" evidence="3">
    <location>
        <begin position="48"/>
        <end position="305"/>
    </location>
</feature>
<keyword evidence="1" id="KW-0677">Repeat</keyword>
<feature type="repeat" description="ANK" evidence="2">
    <location>
        <begin position="1052"/>
        <end position="1084"/>
    </location>
</feature>
<dbReference type="GO" id="GO:0003824">
    <property type="term" value="F:catalytic activity"/>
    <property type="evidence" value="ECO:0007669"/>
    <property type="project" value="InterPro"/>
</dbReference>
<feature type="repeat" description="ANK" evidence="2">
    <location>
        <begin position="916"/>
        <end position="948"/>
    </location>
</feature>
<dbReference type="InterPro" id="IPR027417">
    <property type="entry name" value="P-loop_NTPase"/>
</dbReference>
<dbReference type="InterPro" id="IPR053137">
    <property type="entry name" value="NLR-like"/>
</dbReference>
<dbReference type="Gene3D" id="1.25.40.20">
    <property type="entry name" value="Ankyrin repeat-containing domain"/>
    <property type="match status" value="4"/>
</dbReference>
<feature type="repeat" description="ANK" evidence="2">
    <location>
        <begin position="1120"/>
        <end position="1152"/>
    </location>
</feature>
<keyword evidence="2" id="KW-0040">ANK repeat</keyword>
<dbReference type="Pfam" id="PF12796">
    <property type="entry name" value="Ank_2"/>
    <property type="match status" value="4"/>
</dbReference>
<feature type="repeat" description="ANK" evidence="2">
    <location>
        <begin position="849"/>
        <end position="881"/>
    </location>
</feature>
<evidence type="ECO:0008006" key="9">
    <source>
        <dbReference type="Google" id="ProtNLM"/>
    </source>
</evidence>
<dbReference type="Pfam" id="PF00023">
    <property type="entry name" value="Ank"/>
    <property type="match status" value="1"/>
</dbReference>
<keyword evidence="8" id="KW-1185">Reference proteome</keyword>
<dbReference type="InterPro" id="IPR055497">
    <property type="entry name" value="DUF7069"/>
</dbReference>
<evidence type="ECO:0000256" key="1">
    <source>
        <dbReference type="ARBA" id="ARBA00022737"/>
    </source>
</evidence>
<dbReference type="InterPro" id="IPR002110">
    <property type="entry name" value="Ankyrin_rpt"/>
</dbReference>
<dbReference type="SUPFAM" id="SSF52540">
    <property type="entry name" value="P-loop containing nucleoside triphosphate hydrolases"/>
    <property type="match status" value="1"/>
</dbReference>